<protein>
    <recommendedName>
        <fullName evidence="4">FF domain-containing protein</fullName>
    </recommendedName>
</protein>
<feature type="compositionally biased region" description="Polar residues" evidence="1">
    <location>
        <begin position="88"/>
        <end position="99"/>
    </location>
</feature>
<dbReference type="Gene3D" id="1.10.10.440">
    <property type="entry name" value="FF domain"/>
    <property type="match status" value="1"/>
</dbReference>
<organism evidence="2 3">
    <name type="scientific">Candida metapsilosis</name>
    <dbReference type="NCBI Taxonomy" id="273372"/>
    <lineage>
        <taxon>Eukaryota</taxon>
        <taxon>Fungi</taxon>
        <taxon>Dikarya</taxon>
        <taxon>Ascomycota</taxon>
        <taxon>Saccharomycotina</taxon>
        <taxon>Pichiomycetes</taxon>
        <taxon>Debaryomycetaceae</taxon>
        <taxon>Candida/Lodderomyces clade</taxon>
        <taxon>Candida</taxon>
    </lineage>
</organism>
<proteinExistence type="predicted"/>
<evidence type="ECO:0000313" key="3">
    <source>
        <dbReference type="Proteomes" id="UP000669133"/>
    </source>
</evidence>
<evidence type="ECO:0008006" key="4">
    <source>
        <dbReference type="Google" id="ProtNLM"/>
    </source>
</evidence>
<comment type="caution">
    <text evidence="2">The sequence shown here is derived from an EMBL/GenBank/DDBJ whole genome shotgun (WGS) entry which is preliminary data.</text>
</comment>
<dbReference type="Proteomes" id="UP000669133">
    <property type="component" value="Unassembled WGS sequence"/>
</dbReference>
<feature type="region of interest" description="Disordered" evidence="1">
    <location>
        <begin position="114"/>
        <end position="163"/>
    </location>
</feature>
<dbReference type="SUPFAM" id="SSF81698">
    <property type="entry name" value="FF domain"/>
    <property type="match status" value="1"/>
</dbReference>
<evidence type="ECO:0000313" key="2">
    <source>
        <dbReference type="EMBL" id="KAG5419275.1"/>
    </source>
</evidence>
<accession>A0A8H7ZCE3</accession>
<name>A0A8H7ZCE3_9ASCO</name>
<feature type="region of interest" description="Disordered" evidence="1">
    <location>
        <begin position="191"/>
        <end position="219"/>
    </location>
</feature>
<sequence>MMKPLFIYPIPETSIWYIIITDTSNHFYFDSEDGTSYWQLSELVDKYDINLSQFLSHVNYDQLGLLFAKSRGLKVRTNEEKGKKSHQKSGSPTKEPTQGDTDDAAGEVEILYENEYVNKGGNGETTEPSNETVEEKQSSPVGIVTGYSSSEEEEEEEEKGEEKEGILLELQNAPTKVDNGVDDIVAKVLDQQDVDDDQSDNESQVSLDLSLDDESEEKTSATIEFEKMLNEYSSQISSFESWDIIEDQLVKEFIKYPIYHSIGSRREKADIFQNWLDNREVEEDGAVSTDSEGAKLFPTAKIQFLSLLQNHRDQVKTAFYQEFYVSHYKDINEIDLPKSSKEEVYRSYKTFILDFAKFEKNFKKSAEYQKGVNVKVMKLEGYLSSQGDFPSGSFTIDPELSCFDNWIQLLNQFFKHEPKIPEAEINFLVGDEKRLNSYIAKLKSPE</sequence>
<feature type="region of interest" description="Disordered" evidence="1">
    <location>
        <begin position="77"/>
        <end position="102"/>
    </location>
</feature>
<dbReference type="EMBL" id="JAEOAQ010000003">
    <property type="protein sequence ID" value="KAG5419275.1"/>
    <property type="molecule type" value="Genomic_DNA"/>
</dbReference>
<gene>
    <name evidence="2" type="ORF">I9W82_003042</name>
</gene>
<evidence type="ECO:0000256" key="1">
    <source>
        <dbReference type="SAM" id="MobiDB-lite"/>
    </source>
</evidence>
<keyword evidence="3" id="KW-1185">Reference proteome</keyword>
<dbReference type="GeneID" id="93651671"/>
<dbReference type="RefSeq" id="XP_067548391.1">
    <property type="nucleotide sequence ID" value="XM_067691965.1"/>
</dbReference>
<feature type="compositionally biased region" description="Acidic residues" evidence="1">
    <location>
        <begin position="150"/>
        <end position="159"/>
    </location>
</feature>
<dbReference type="AlphaFoldDB" id="A0A8H7ZCE3"/>
<dbReference type="InterPro" id="IPR036517">
    <property type="entry name" value="FF_domain_sf"/>
</dbReference>
<dbReference type="OrthoDB" id="4023202at2759"/>
<reference evidence="2 3" key="1">
    <citation type="submission" date="2020-12" db="EMBL/GenBank/DDBJ databases">
        <title>Effect of drift, selection, and recombination on the evolution of hybrid genomes in Candida yeast pathogens.</title>
        <authorList>
            <person name="Mixao V."/>
            <person name="Ksiezopolska E."/>
            <person name="Saus E."/>
            <person name="Boekhout T."/>
            <person name="Gacser A."/>
            <person name="Gabaldon T."/>
        </authorList>
    </citation>
    <scope>NUCLEOTIDE SEQUENCE [LARGE SCALE GENOMIC DNA]</scope>
    <source>
        <strain evidence="2 3">BP57</strain>
    </source>
</reference>